<reference key="2">
    <citation type="journal article" date="2011" name="Extremophiles">
        <title>Genomic analyses of Acidianus hospitalis W1 a host for studying crenarchaeal virus and plasmid life cycles.</title>
        <authorList>
            <person name="You X.Y."/>
            <person name="Liu C."/>
            <person name="Wang S.Y."/>
            <person name="Jiang C.Y."/>
            <person name="Shah S.A."/>
            <person name="Prangishvili D."/>
            <person name="Liu S.J."/>
            <person name="Garrett R.A."/>
        </authorList>
    </citation>
    <scope>NUCLEOTIDE SEQUENCE</scope>
    <source>
        <strain>W1</strain>
    </source>
</reference>
<keyword evidence="1" id="KW-0472">Membrane</keyword>
<dbReference type="HOGENOM" id="CLU_830539_0_0_2"/>
<protein>
    <submittedName>
        <fullName evidence="2">Uncharacterized protein</fullName>
    </submittedName>
</protein>
<name>F4B790_ACIHW</name>
<organism evidence="2 3">
    <name type="scientific">Acidianus hospitalis (strain W1)</name>
    <dbReference type="NCBI Taxonomy" id="933801"/>
    <lineage>
        <taxon>Archaea</taxon>
        <taxon>Thermoproteota</taxon>
        <taxon>Thermoprotei</taxon>
        <taxon>Sulfolobales</taxon>
        <taxon>Sulfolobaceae</taxon>
        <taxon>Acidianus</taxon>
    </lineage>
</organism>
<keyword evidence="3" id="KW-1185">Reference proteome</keyword>
<evidence type="ECO:0000256" key="1">
    <source>
        <dbReference type="SAM" id="Phobius"/>
    </source>
</evidence>
<dbReference type="KEGG" id="aho:Ahos_1835"/>
<feature type="transmembrane region" description="Helical" evidence="1">
    <location>
        <begin position="6"/>
        <end position="30"/>
    </location>
</feature>
<reference evidence="2 3" key="1">
    <citation type="journal article" date="2011" name="Extremophiles">
        <title>Genomic analysis of Acidianus hospitalis W1 a host for studying crenarchaeal virus and plasmid life cycles.</title>
        <authorList>
            <person name="You X.Y."/>
            <person name="Liu C."/>
            <person name="Wang S.Y."/>
            <person name="Jiang C.Y."/>
            <person name="Shah S.A."/>
            <person name="Prangishvili D."/>
            <person name="She Q."/>
            <person name="Liu S.J."/>
            <person name="Garrett R.A."/>
        </authorList>
    </citation>
    <scope>NUCLEOTIDE SEQUENCE [LARGE SCALE GENOMIC DNA]</scope>
    <source>
        <strain evidence="2 3">W1</strain>
    </source>
</reference>
<keyword evidence="1" id="KW-1133">Transmembrane helix</keyword>
<sequence>MAFLQQVISTASGLSSVVSTVALVWTIYYYRKQTELLKTQIDEMKKESSIQECLQLRDSTIRLHEVLSPLMLDEIGEIENFRDELNKVCSSPSVSCISYIHNLFSRPEEIGEFKEKISRILRDLNSLKVNDPRFKNYEEFVKDVYSSICNIPYSSSKGECELLEEIERMKNEYSEIIKLTDVPLINDIKGNMMKEIELGKEVGKMGIDDLFDVVDKFSFIIDGKCGDKTCKDVFPLRDVIEGKINPLKEMIENPKEFCKKYGLELGCDEYKPLLVKIRDVVEDDEESKVFYSILYLNWISNQFKTMVNTIQLPSEIDIKVRMKAELERITCISS</sequence>
<dbReference type="eggNOG" id="arCOG09969">
    <property type="taxonomic scope" value="Archaea"/>
</dbReference>
<gene>
    <name evidence="2" type="ordered locus">Ahos_1835</name>
</gene>
<keyword evidence="1" id="KW-0812">Transmembrane</keyword>
<dbReference type="AlphaFoldDB" id="F4B790"/>
<dbReference type="RefSeq" id="WP_013776625.1">
    <property type="nucleotide sequence ID" value="NC_015518.1"/>
</dbReference>
<dbReference type="GeneID" id="10601335"/>
<dbReference type="Proteomes" id="UP000008458">
    <property type="component" value="Chromosome"/>
</dbReference>
<proteinExistence type="predicted"/>
<evidence type="ECO:0000313" key="2">
    <source>
        <dbReference type="EMBL" id="AEE94710.1"/>
    </source>
</evidence>
<dbReference type="EMBL" id="CP002535">
    <property type="protein sequence ID" value="AEE94710.1"/>
    <property type="molecule type" value="Genomic_DNA"/>
</dbReference>
<accession>F4B790</accession>
<evidence type="ECO:0000313" key="3">
    <source>
        <dbReference type="Proteomes" id="UP000008458"/>
    </source>
</evidence>